<feature type="compositionally biased region" description="Basic and acidic residues" evidence="1">
    <location>
        <begin position="636"/>
        <end position="650"/>
    </location>
</feature>
<dbReference type="Proteomes" id="UP000187735">
    <property type="component" value="Chromosome"/>
</dbReference>
<feature type="region of interest" description="Disordered" evidence="1">
    <location>
        <begin position="524"/>
        <end position="811"/>
    </location>
</feature>
<dbReference type="KEGG" id="fmr:Fuma_02575"/>
<feature type="region of interest" description="Disordered" evidence="1">
    <location>
        <begin position="1403"/>
        <end position="1434"/>
    </location>
</feature>
<keyword evidence="2" id="KW-0472">Membrane</keyword>
<sequence length="1566" mass="174122" precursor="true">MSRVIEDIAFPSAIREKLQSIRWRGAGLACCRAAAFSLAVLLAAMFVAMMADWWFTIFDTTVRMILTTVSLSLACATLLYFGFRPVVEAFGWMSAAKSVDDEIPQLEERWTTIASFAKSARKPKSKTEKAMLQQVTSEAVAMGALVRPQQVVRPAALKQPITLLTVAALGFTAFLATNWSQTSVLLRRFWQPTAAITATQLESVTGDATVPRGESVELVTMLSGLPRESATFTMESVGAQPEIVQLKPDEDRPGFFVCNVDVDDTFRYRLQAGDGRTEWHTVSAIDYPSLAEVQLTVTAPEYVGQAPIEKTLIPGRLRAIQGSMLSLAMKPHAALTHFELQLESPAEIAEAKDVTAKPEVMKDTIVLKPDADGWYRFETPLLEDFSFSPHFSNEHGLINEDSRVCRIRVVADKAPVARVITPNDEMAVSLDEEIEIKFEAHDDHGIATAELVIYNEAKEGEEPKILAVQEIPLGDQTMQKHVMAKTKLDLKELGLEDGANISYSIRVTDNRMMEIDPDDMRKQLASTEARPGEAPEDRLEGRAESETEEGVGKRVAEVGESPRQEGKTSVDASTLVAGTSNNEEAVDDKSSPTSNDTNNAANTKGDESTDLAVAETAEADSAQRQLMAATDVETGSSDKSETIATDDNKPVDGSGGENEAADTKDDGKLAADSDVAKSNDAKKAVESAENPGDRKMPAEQETRNDNAAESTAQQGEISSGKNGAADEKPKSDTAIAVVDGKPAKQGGNQKMPQNDSAENDGKNSSGSSNAPQPKDRRKNDQPKTSMSSPIRQTAQSNDGQRRETSRRRLKVTKRLFAVASAEDERRKQSGKIRDRVVKIDEMLAKVEEGLGLLVNKAAPEAERSDRYRDLDIRLDEIETYIADLRIETQDDKFAFVGLQMVDIGRTHVTPARDRVFVSIRQPDVAADTHAREGLHHVISARELLNDLLKKYDRVVREQNLADKLDEAVTMYEVYVEKTQQLMREARQNRNPLKRKMDVIEVDQSYLDRFAEVLTMRREMMAEFGRILADDPRLLARYMDLIKRRRSSLRNQLTELFDRQDEIAREVSGWQRVQEAQRENLWMLVSEIRLHAAAPLAKDAEAFAERVQKQMPLILDTSRGTAALVIEHAKQVALLSRASSLDAKKAIKALGDADAEVELSANANKVVYELSELAAALDQLNFEGETKEGVSDYVTARQTEARVLADQADAWAEAAGFLETHNYHGLAQVDQQQNAIATELLRVEMLNIETELEDQFGELDMPQEVRNLARELNRVMEAITFNQAAAAFALSKDDINKAADQQERSLAGFETAEELFDKLQRKTVEVLDEREGQNPSAADLQDPTLDEFLARLEREPNIEAQMGIPNRPRNLRVLADTMTWQQNGSGMLGDSGNAAARRAKQEMMAALKRKGAKPKDEQDIDARDMTDEQKRQKAEEKKMLEALQRKMAQTIKELEEKAADENTSAEDQQKLRQKTEAMKRMLQQMNDSEIPEDAWDKLAESDEASAMLKALAAGQRLPDSQWNKLMSTLDDGLWQVRTRTPPEDYRRPIEQYQDAIRRLTTIGVEDE</sequence>
<feature type="compositionally biased region" description="Basic and acidic residues" evidence="1">
    <location>
        <begin position="530"/>
        <end position="568"/>
    </location>
</feature>
<keyword evidence="3" id="KW-0418">Kinase</keyword>
<evidence type="ECO:0000256" key="2">
    <source>
        <dbReference type="SAM" id="Phobius"/>
    </source>
</evidence>
<feature type="compositionally biased region" description="Basic and acidic residues" evidence="1">
    <location>
        <begin position="661"/>
        <end position="706"/>
    </location>
</feature>
<accession>A0A1P8WFZ0</accession>
<evidence type="ECO:0000313" key="4">
    <source>
        <dbReference type="Proteomes" id="UP000187735"/>
    </source>
</evidence>
<keyword evidence="3" id="KW-0808">Transferase</keyword>
<keyword evidence="4" id="KW-1185">Reference proteome</keyword>
<proteinExistence type="predicted"/>
<feature type="transmembrane region" description="Helical" evidence="2">
    <location>
        <begin position="161"/>
        <end position="179"/>
    </location>
</feature>
<dbReference type="RefSeq" id="WP_083732017.1">
    <property type="nucleotide sequence ID" value="NZ_CP017641.1"/>
</dbReference>
<feature type="transmembrane region" description="Helical" evidence="2">
    <location>
        <begin position="25"/>
        <end position="50"/>
    </location>
</feature>
<feature type="compositionally biased region" description="Polar residues" evidence="1">
    <location>
        <begin position="570"/>
        <end position="583"/>
    </location>
</feature>
<dbReference type="STRING" id="1891926.Fuma_02575"/>
<dbReference type="GO" id="GO:0016301">
    <property type="term" value="F:kinase activity"/>
    <property type="evidence" value="ECO:0007669"/>
    <property type="project" value="UniProtKB-KW"/>
</dbReference>
<evidence type="ECO:0000256" key="1">
    <source>
        <dbReference type="SAM" id="MobiDB-lite"/>
    </source>
</evidence>
<feature type="transmembrane region" description="Helical" evidence="2">
    <location>
        <begin position="62"/>
        <end position="83"/>
    </location>
</feature>
<feature type="compositionally biased region" description="Polar residues" evidence="1">
    <location>
        <begin position="782"/>
        <end position="798"/>
    </location>
</feature>
<feature type="compositionally biased region" description="Basic and acidic residues" evidence="1">
    <location>
        <begin position="1412"/>
        <end position="1434"/>
    </location>
</feature>
<reference evidence="3 4" key="1">
    <citation type="journal article" date="2016" name="Front. Microbiol.">
        <title>Fuerstia marisgermanicae gen. nov., sp. nov., an Unusual Member of the Phylum Planctomycetes from the German Wadden Sea.</title>
        <authorList>
            <person name="Kohn T."/>
            <person name="Heuer A."/>
            <person name="Jogler M."/>
            <person name="Vollmers J."/>
            <person name="Boedeker C."/>
            <person name="Bunk B."/>
            <person name="Rast P."/>
            <person name="Borchert D."/>
            <person name="Glockner I."/>
            <person name="Freese H.M."/>
            <person name="Klenk H.P."/>
            <person name="Overmann J."/>
            <person name="Kaster A.K."/>
            <person name="Rohde M."/>
            <person name="Wiegand S."/>
            <person name="Jogler C."/>
        </authorList>
    </citation>
    <scope>NUCLEOTIDE SEQUENCE [LARGE SCALE GENOMIC DNA]</scope>
    <source>
        <strain evidence="3 4">NH11</strain>
    </source>
</reference>
<keyword evidence="2" id="KW-1133">Transmembrane helix</keyword>
<gene>
    <name evidence="3" type="ORF">Fuma_02575</name>
</gene>
<keyword evidence="2" id="KW-0812">Transmembrane</keyword>
<feature type="compositionally biased region" description="Polar residues" evidence="1">
    <location>
        <begin position="591"/>
        <end position="602"/>
    </location>
</feature>
<dbReference type="EMBL" id="CP017641">
    <property type="protein sequence ID" value="APZ92963.1"/>
    <property type="molecule type" value="Genomic_DNA"/>
</dbReference>
<organism evidence="3 4">
    <name type="scientific">Fuerstiella marisgermanici</name>
    <dbReference type="NCBI Taxonomy" id="1891926"/>
    <lineage>
        <taxon>Bacteria</taxon>
        <taxon>Pseudomonadati</taxon>
        <taxon>Planctomycetota</taxon>
        <taxon>Planctomycetia</taxon>
        <taxon>Planctomycetales</taxon>
        <taxon>Planctomycetaceae</taxon>
        <taxon>Fuerstiella</taxon>
    </lineage>
</organism>
<dbReference type="OrthoDB" id="257350at2"/>
<feature type="compositionally biased region" description="Polar residues" evidence="1">
    <location>
        <begin position="746"/>
        <end position="771"/>
    </location>
</feature>
<protein>
    <submittedName>
        <fullName evidence="3">Cdk activating kinase (CAK)/RNA polymerase II transcription initiation/nucleotide excision repair factor TFIIH/TFIIK, cyclin H subunit</fullName>
    </submittedName>
</protein>
<name>A0A1P8WFZ0_9PLAN</name>
<evidence type="ECO:0000313" key="3">
    <source>
        <dbReference type="EMBL" id="APZ92963.1"/>
    </source>
</evidence>
<feature type="compositionally biased region" description="Polar residues" evidence="1">
    <location>
        <begin position="707"/>
        <end position="721"/>
    </location>
</feature>